<dbReference type="Pfam" id="PF00018">
    <property type="entry name" value="SH3_1"/>
    <property type="match status" value="1"/>
</dbReference>
<name>A0ABN9BS70_9NEOB</name>
<evidence type="ECO:0000256" key="3">
    <source>
        <dbReference type="ARBA" id="ARBA00022803"/>
    </source>
</evidence>
<dbReference type="SMART" id="SM00326">
    <property type="entry name" value="SH3"/>
    <property type="match status" value="1"/>
</dbReference>
<evidence type="ECO:0000256" key="4">
    <source>
        <dbReference type="PROSITE-ProRule" id="PRU00192"/>
    </source>
</evidence>
<dbReference type="SUPFAM" id="SSF50044">
    <property type="entry name" value="SH3-domain"/>
    <property type="match status" value="1"/>
</dbReference>
<dbReference type="InterPro" id="IPR051864">
    <property type="entry name" value="NCF2_NOXA1"/>
</dbReference>
<dbReference type="SMART" id="SM00666">
    <property type="entry name" value="PB1"/>
    <property type="match status" value="1"/>
</dbReference>
<evidence type="ECO:0000259" key="6">
    <source>
        <dbReference type="PROSITE" id="PS50002"/>
    </source>
</evidence>
<evidence type="ECO:0000256" key="1">
    <source>
        <dbReference type="ARBA" id="ARBA00022443"/>
    </source>
</evidence>
<dbReference type="Gene3D" id="2.30.30.40">
    <property type="entry name" value="SH3 Domains"/>
    <property type="match status" value="1"/>
</dbReference>
<keyword evidence="2" id="KW-0677">Repeat</keyword>
<evidence type="ECO:0000256" key="2">
    <source>
        <dbReference type="ARBA" id="ARBA00022737"/>
    </source>
</evidence>
<evidence type="ECO:0000313" key="9">
    <source>
        <dbReference type="Proteomes" id="UP001162483"/>
    </source>
</evidence>
<keyword evidence="1 4" id="KW-0728">SH3 domain</keyword>
<organism evidence="8 9">
    <name type="scientific">Staurois parvus</name>
    <dbReference type="NCBI Taxonomy" id="386267"/>
    <lineage>
        <taxon>Eukaryota</taxon>
        <taxon>Metazoa</taxon>
        <taxon>Chordata</taxon>
        <taxon>Craniata</taxon>
        <taxon>Vertebrata</taxon>
        <taxon>Euteleostomi</taxon>
        <taxon>Amphibia</taxon>
        <taxon>Batrachia</taxon>
        <taxon>Anura</taxon>
        <taxon>Neobatrachia</taxon>
        <taxon>Ranoidea</taxon>
        <taxon>Ranidae</taxon>
        <taxon>Staurois</taxon>
    </lineage>
</organism>
<dbReference type="SUPFAM" id="SSF54277">
    <property type="entry name" value="CAD &amp; PB1 domains"/>
    <property type="match status" value="1"/>
</dbReference>
<dbReference type="InterPro" id="IPR053793">
    <property type="entry name" value="PB1-like"/>
</dbReference>
<dbReference type="InterPro" id="IPR001452">
    <property type="entry name" value="SH3_domain"/>
</dbReference>
<feature type="region of interest" description="Disordered" evidence="5">
    <location>
        <begin position="1"/>
        <end position="32"/>
    </location>
</feature>
<dbReference type="Pfam" id="PF00564">
    <property type="entry name" value="PB1"/>
    <property type="match status" value="1"/>
</dbReference>
<keyword evidence="3" id="KW-0802">TPR repeat</keyword>
<dbReference type="InterPro" id="IPR000270">
    <property type="entry name" value="PB1_dom"/>
</dbReference>
<feature type="domain" description="SH3" evidence="6">
    <location>
        <begin position="182"/>
        <end position="240"/>
    </location>
</feature>
<feature type="domain" description="PB1" evidence="7">
    <location>
        <begin position="83"/>
        <end position="175"/>
    </location>
</feature>
<evidence type="ECO:0008006" key="10">
    <source>
        <dbReference type="Google" id="ProtNLM"/>
    </source>
</evidence>
<protein>
    <recommendedName>
        <fullName evidence="10">SH3 domain-containing protein</fullName>
    </recommendedName>
</protein>
<dbReference type="PANTHER" id="PTHR15175">
    <property type="entry name" value="NEUTROPHIL CYTOSOLIC FACTOR 2, NEUTROPHIL NADPH OXIDASE FACTOR 2"/>
    <property type="match status" value="1"/>
</dbReference>
<comment type="caution">
    <text evidence="8">The sequence shown here is derived from an EMBL/GenBank/DDBJ whole genome shotgun (WGS) entry which is preliminary data.</text>
</comment>
<dbReference type="Gene3D" id="3.10.20.90">
    <property type="entry name" value="Phosphatidylinositol 3-kinase Catalytic Subunit, Chain A, domain 1"/>
    <property type="match status" value="1"/>
</dbReference>
<accession>A0ABN9BS70</accession>
<dbReference type="InterPro" id="IPR036028">
    <property type="entry name" value="SH3-like_dom_sf"/>
</dbReference>
<dbReference type="PANTHER" id="PTHR15175:SF4">
    <property type="entry name" value="NADPH OXIDASE ACTIVATOR 1"/>
    <property type="match status" value="1"/>
</dbReference>
<reference evidence="8" key="1">
    <citation type="submission" date="2023-05" db="EMBL/GenBank/DDBJ databases">
        <authorList>
            <person name="Stuckert A."/>
        </authorList>
    </citation>
    <scope>NUCLEOTIDE SEQUENCE</scope>
</reference>
<dbReference type="EMBL" id="CATNWA010005643">
    <property type="protein sequence ID" value="CAI9550438.1"/>
    <property type="molecule type" value="Genomic_DNA"/>
</dbReference>
<evidence type="ECO:0000256" key="5">
    <source>
        <dbReference type="SAM" id="MobiDB-lite"/>
    </source>
</evidence>
<keyword evidence="9" id="KW-1185">Reference proteome</keyword>
<dbReference type="Proteomes" id="UP001162483">
    <property type="component" value="Unassembled WGS sequence"/>
</dbReference>
<gene>
    <name evidence="8" type="ORF">SPARVUS_LOCUS3507545</name>
</gene>
<evidence type="ECO:0000313" key="8">
    <source>
        <dbReference type="EMBL" id="CAI9550438.1"/>
    </source>
</evidence>
<proteinExistence type="predicted"/>
<evidence type="ECO:0000259" key="7">
    <source>
        <dbReference type="PROSITE" id="PS51745"/>
    </source>
</evidence>
<dbReference type="PRINTS" id="PR00499">
    <property type="entry name" value="P67PHOX"/>
</dbReference>
<sequence length="240" mass="27262">MESLYHPQRCPQPGPIVKPMGNPSTDLNVPKRPVCDAPEQKEETVKEKAGQQIPLQKVEMVVHLQSVPETKQEITMAKQDQMSATLPVGEEDSLISLQVHTEFTVNLSVRKDITYTELQQHLRQKLKQHGEQMNIQLSYRDSEGKQVTPVKGDADLKGMWEQANQKKLILCCKDTYNCVGRPILYHMRAIYHYSPEGPEDLTFNEGHIIDILSEVNEEWLEGHCNGSIGIFPKCFATRLA</sequence>
<dbReference type="PROSITE" id="PS50002">
    <property type="entry name" value="SH3"/>
    <property type="match status" value="1"/>
</dbReference>
<dbReference type="PROSITE" id="PS51745">
    <property type="entry name" value="PB1"/>
    <property type="match status" value="1"/>
</dbReference>